<dbReference type="RefSeq" id="WP_260571096.1">
    <property type="nucleotide sequence ID" value="NZ_CP104205.1"/>
</dbReference>
<dbReference type="EMBL" id="CP104205">
    <property type="protein sequence ID" value="UWX53622.1"/>
    <property type="molecule type" value="Genomic_DNA"/>
</dbReference>
<accession>A0ABY5Y3R1</accession>
<reference evidence="1" key="1">
    <citation type="submission" date="2022-09" db="EMBL/GenBank/DDBJ databases">
        <title>Maribacter litopenaei sp. nov., isolated from the intestinal tract of the Pacific White Shrimp, Litopenaeus vannamei.</title>
        <authorList>
            <person name="Kim S.Y."/>
            <person name="Hwang C.Y."/>
        </authorList>
    </citation>
    <scope>NUCLEOTIDE SEQUENCE</scope>
    <source>
        <strain evidence="1">HL-LV01</strain>
    </source>
</reference>
<organism evidence="1 2">
    <name type="scientific">Maribacter litopenaei</name>
    <dbReference type="NCBI Taxonomy" id="2976127"/>
    <lineage>
        <taxon>Bacteria</taxon>
        <taxon>Pseudomonadati</taxon>
        <taxon>Bacteroidota</taxon>
        <taxon>Flavobacteriia</taxon>
        <taxon>Flavobacteriales</taxon>
        <taxon>Flavobacteriaceae</taxon>
        <taxon>Maribacter</taxon>
    </lineage>
</organism>
<name>A0ABY5Y3R1_9FLAO</name>
<evidence type="ECO:0000313" key="2">
    <source>
        <dbReference type="Proteomes" id="UP001059209"/>
    </source>
</evidence>
<evidence type="ECO:0000313" key="1">
    <source>
        <dbReference type="EMBL" id="UWX53622.1"/>
    </source>
</evidence>
<keyword evidence="2" id="KW-1185">Reference proteome</keyword>
<protein>
    <submittedName>
        <fullName evidence="1">Uncharacterized protein</fullName>
    </submittedName>
</protein>
<proteinExistence type="predicted"/>
<dbReference type="Proteomes" id="UP001059209">
    <property type="component" value="Chromosome"/>
</dbReference>
<sequence length="45" mass="4985">MSSISKLWWLSGVEATFRIFEEVISTPHRLTSTTLSTGRSGQASQ</sequence>
<gene>
    <name evidence="1" type="ORF">NYZ99_10515</name>
</gene>